<evidence type="ECO:0000313" key="2">
    <source>
        <dbReference type="EMBL" id="BDG10639.1"/>
    </source>
</evidence>
<organism evidence="2 3">
    <name type="scientific">Anaeromyxobacter paludicola</name>
    <dbReference type="NCBI Taxonomy" id="2918171"/>
    <lineage>
        <taxon>Bacteria</taxon>
        <taxon>Pseudomonadati</taxon>
        <taxon>Myxococcota</taxon>
        <taxon>Myxococcia</taxon>
        <taxon>Myxococcales</taxon>
        <taxon>Cystobacterineae</taxon>
        <taxon>Anaeromyxobacteraceae</taxon>
        <taxon>Anaeromyxobacter</taxon>
    </lineage>
</organism>
<evidence type="ECO:0000313" key="3">
    <source>
        <dbReference type="Proteomes" id="UP001162734"/>
    </source>
</evidence>
<dbReference type="RefSeq" id="WP_248343140.1">
    <property type="nucleotide sequence ID" value="NZ_AP025592.1"/>
</dbReference>
<protein>
    <recommendedName>
        <fullName evidence="4">Outer membrane protein beta-barrel domain-containing protein</fullName>
    </recommendedName>
</protein>
<gene>
    <name evidence="2" type="ORF">AMPC_37520</name>
</gene>
<evidence type="ECO:0008006" key="4">
    <source>
        <dbReference type="Google" id="ProtNLM"/>
    </source>
</evidence>
<proteinExistence type="predicted"/>
<name>A0ABN6NBN6_9BACT</name>
<keyword evidence="3" id="KW-1185">Reference proteome</keyword>
<feature type="region of interest" description="Disordered" evidence="1">
    <location>
        <begin position="19"/>
        <end position="42"/>
    </location>
</feature>
<accession>A0ABN6NBN6</accession>
<dbReference type="EMBL" id="AP025592">
    <property type="protein sequence ID" value="BDG10639.1"/>
    <property type="molecule type" value="Genomic_DNA"/>
</dbReference>
<feature type="compositionally biased region" description="Low complexity" evidence="1">
    <location>
        <begin position="25"/>
        <end position="42"/>
    </location>
</feature>
<sequence length="284" mass="28812">MTIAPLLALLALAGAADPTPPGAGPAPAVTAAPETAPADPAPAVAAPADAKVSAAAAAADAKVSAVAASADEKAAAAGAVAVPPAPIPPAPGADFAVRTAALEQPAAAPAPRQPWYAMYDGTHLGLQLDLGAPDISGLSLVFRPYRFLRLEAGGNFNVLSGGLHGGVTLLPFHWGVVPTLHFEYGQMFDGDASKYAPDSSSAAAKIALKQIGYAYQQAQLGLEFGAQNRFVFFLRGGLFWLQTEAKNFKAAADASNPGAVTSATNPQISVRGPSVNLGFLLYLF</sequence>
<evidence type="ECO:0000256" key="1">
    <source>
        <dbReference type="SAM" id="MobiDB-lite"/>
    </source>
</evidence>
<dbReference type="Proteomes" id="UP001162734">
    <property type="component" value="Chromosome"/>
</dbReference>
<reference evidence="3" key="1">
    <citation type="journal article" date="2022" name="Int. J. Syst. Evol. Microbiol.">
        <title>Anaeromyxobacter oryzae sp. nov., Anaeromyxobacter diazotrophicus sp. nov. and Anaeromyxobacter paludicola sp. nov., isolated from paddy soils.</title>
        <authorList>
            <person name="Itoh H."/>
            <person name="Xu Z."/>
            <person name="Mise K."/>
            <person name="Masuda Y."/>
            <person name="Ushijima N."/>
            <person name="Hayakawa C."/>
            <person name="Shiratori Y."/>
            <person name="Senoo K."/>
        </authorList>
    </citation>
    <scope>NUCLEOTIDE SEQUENCE [LARGE SCALE GENOMIC DNA]</scope>
    <source>
        <strain evidence="3">Red630</strain>
    </source>
</reference>